<dbReference type="EMBL" id="FLOB01000005">
    <property type="protein sequence ID" value="SBS32990.1"/>
    <property type="molecule type" value="Genomic_DNA"/>
</dbReference>
<accession>A0A1A8TJH0</accession>
<feature type="transmembrane region" description="Helical" evidence="1">
    <location>
        <begin position="61"/>
        <end position="85"/>
    </location>
</feature>
<gene>
    <name evidence="2" type="ORF">MSP8886_02624</name>
</gene>
<proteinExistence type="predicted"/>
<dbReference type="AlphaFoldDB" id="A0A1A8TJH0"/>
<dbReference type="OrthoDB" id="6646831at2"/>
<reference evidence="2 3" key="1">
    <citation type="submission" date="2016-06" db="EMBL/GenBank/DDBJ databases">
        <authorList>
            <person name="Kjaerup R.B."/>
            <person name="Dalgaard T.S."/>
            <person name="Juul-Madsen H.R."/>
        </authorList>
    </citation>
    <scope>NUCLEOTIDE SEQUENCE [LARGE SCALE GENOMIC DNA]</scope>
    <source>
        <strain evidence="2 3">CECT 8886</strain>
    </source>
</reference>
<dbReference type="InterPro" id="IPR038770">
    <property type="entry name" value="Na+/solute_symporter_sf"/>
</dbReference>
<keyword evidence="1" id="KW-0812">Transmembrane</keyword>
<dbReference type="STRING" id="1792290.MSP8886_02624"/>
<feature type="transmembrane region" description="Helical" evidence="1">
    <location>
        <begin position="185"/>
        <end position="208"/>
    </location>
</feature>
<keyword evidence="3" id="KW-1185">Reference proteome</keyword>
<dbReference type="Proteomes" id="UP000092544">
    <property type="component" value="Unassembled WGS sequence"/>
</dbReference>
<evidence type="ECO:0000256" key="1">
    <source>
        <dbReference type="SAM" id="Phobius"/>
    </source>
</evidence>
<organism evidence="2 3">
    <name type="scientific">Marinomonas spartinae</name>
    <dbReference type="NCBI Taxonomy" id="1792290"/>
    <lineage>
        <taxon>Bacteria</taxon>
        <taxon>Pseudomonadati</taxon>
        <taxon>Pseudomonadota</taxon>
        <taxon>Gammaproteobacteria</taxon>
        <taxon>Oceanospirillales</taxon>
        <taxon>Oceanospirillaceae</taxon>
        <taxon>Marinomonas</taxon>
    </lineage>
</organism>
<keyword evidence="1" id="KW-1133">Transmembrane helix</keyword>
<evidence type="ECO:0000313" key="2">
    <source>
        <dbReference type="EMBL" id="SBS32990.1"/>
    </source>
</evidence>
<dbReference type="RefSeq" id="WP_067017085.1">
    <property type="nucleotide sequence ID" value="NZ_FLOB01000005.1"/>
</dbReference>
<feature type="transmembrane region" description="Helical" evidence="1">
    <location>
        <begin position="30"/>
        <end position="49"/>
    </location>
</feature>
<evidence type="ECO:0000313" key="3">
    <source>
        <dbReference type="Proteomes" id="UP000092544"/>
    </source>
</evidence>
<feature type="transmembrane region" description="Helical" evidence="1">
    <location>
        <begin position="220"/>
        <end position="241"/>
    </location>
</feature>
<name>A0A1A8TJH0_9GAMM</name>
<feature type="transmembrane region" description="Helical" evidence="1">
    <location>
        <begin position="91"/>
        <end position="111"/>
    </location>
</feature>
<keyword evidence="1" id="KW-0472">Membrane</keyword>
<evidence type="ECO:0008006" key="4">
    <source>
        <dbReference type="Google" id="ProtNLM"/>
    </source>
</evidence>
<dbReference type="Gene3D" id="1.20.1530.20">
    <property type="match status" value="1"/>
</dbReference>
<sequence length="302" mass="33661">MFAFLIRHSLVFMFLSAVLGFVLPDLSSHFFVFLPYILFCLMTLTLLGIRQNELLRRLKKVSVWGYAFVHSAVYMLLVGCIANLFHLDKSLQLAMVSVAATGSLFATPAIVRALGFDSIEAMAMTIASTLLLPAAIFVTLLAYHPGHISLDLTSYMLRLVIFIFGPMFFSYLIHKAIQRDTLNTILNRISPYTILFVLAFPFGLVGSFRQLFDRNPHNALIYLVIAILLCCLFFIISYWVYRKSGKEFALTAAITSGNRNVLLTYTIAGGLLGPAFLPLAGALQIPTSLLPVVTRYLSRRIG</sequence>
<feature type="transmembrane region" description="Helical" evidence="1">
    <location>
        <begin position="123"/>
        <end position="143"/>
    </location>
</feature>
<feature type="transmembrane region" description="Helical" evidence="1">
    <location>
        <begin position="262"/>
        <end position="285"/>
    </location>
</feature>
<feature type="transmembrane region" description="Helical" evidence="1">
    <location>
        <begin position="155"/>
        <end position="173"/>
    </location>
</feature>
<protein>
    <recommendedName>
        <fullName evidence="4">Sodium Bile acid symporter family protein</fullName>
    </recommendedName>
</protein>